<gene>
    <name evidence="1" type="ORF">Back11_20670</name>
</gene>
<proteinExistence type="predicted"/>
<keyword evidence="2" id="KW-1185">Reference proteome</keyword>
<reference evidence="1 2" key="1">
    <citation type="submission" date="2018-11" db="EMBL/GenBank/DDBJ databases">
        <title>Complete genome sequence of Paenibacillus baekrokdamisoli strain KCTC 33723.</title>
        <authorList>
            <person name="Kang S.W."/>
            <person name="Lee K.C."/>
            <person name="Kim K.K."/>
            <person name="Kim J.S."/>
            <person name="Kim D.S."/>
            <person name="Ko S.H."/>
            <person name="Yang S.H."/>
            <person name="Lee J.S."/>
        </authorList>
    </citation>
    <scope>NUCLEOTIDE SEQUENCE [LARGE SCALE GENOMIC DNA]</scope>
    <source>
        <strain evidence="1 2">KCTC 33723</strain>
    </source>
</reference>
<evidence type="ECO:0000313" key="1">
    <source>
        <dbReference type="EMBL" id="BBH20722.1"/>
    </source>
</evidence>
<accession>A0A3G9IR19</accession>
<dbReference type="EMBL" id="AP019308">
    <property type="protein sequence ID" value="BBH20722.1"/>
    <property type="molecule type" value="Genomic_DNA"/>
</dbReference>
<organism evidence="1 2">
    <name type="scientific">Paenibacillus baekrokdamisoli</name>
    <dbReference type="NCBI Taxonomy" id="1712516"/>
    <lineage>
        <taxon>Bacteria</taxon>
        <taxon>Bacillati</taxon>
        <taxon>Bacillota</taxon>
        <taxon>Bacilli</taxon>
        <taxon>Bacillales</taxon>
        <taxon>Paenibacillaceae</taxon>
        <taxon>Paenibacillus</taxon>
    </lineage>
</organism>
<name>A0A3G9IR19_9BACL</name>
<dbReference type="OrthoDB" id="2820739at2"/>
<evidence type="ECO:0000313" key="2">
    <source>
        <dbReference type="Proteomes" id="UP000275368"/>
    </source>
</evidence>
<sequence length="232" mass="25043">MKGLKLLSVLTIGAFLMTGCQTNVNRKQVEVKTVLPGHTPAHQMKLLQDASVIPSTDRIKKQTTNEHGLTTYGLGSSVYSQIGSSGLHGDGISNHLESRLSSKGIKDVKVFVFDDTLILATVKRELTATRYDPMQEKVLSGTAGFSGRGKEPGKRVGTYGTGDKVTGDNLDMAAKELQTILGGKVHVLKIVSPKAVETITRMRSYTDDPTAHARHFGQDIQLLLELAAKSGR</sequence>
<protein>
    <submittedName>
        <fullName evidence="1">Uncharacterized protein</fullName>
    </submittedName>
</protein>
<dbReference type="PROSITE" id="PS51257">
    <property type="entry name" value="PROKAR_LIPOPROTEIN"/>
    <property type="match status" value="1"/>
</dbReference>
<dbReference type="AlphaFoldDB" id="A0A3G9IR19"/>
<dbReference type="Proteomes" id="UP000275368">
    <property type="component" value="Chromosome"/>
</dbReference>
<dbReference type="KEGG" id="pbk:Back11_20670"/>
<dbReference type="RefSeq" id="WP_125656069.1">
    <property type="nucleotide sequence ID" value="NZ_AP019308.1"/>
</dbReference>